<proteinExistence type="predicted"/>
<dbReference type="EMBL" id="JANBPW010004970">
    <property type="protein sequence ID" value="KAJ1933673.1"/>
    <property type="molecule type" value="Genomic_DNA"/>
</dbReference>
<keyword evidence="2" id="KW-1185">Reference proteome</keyword>
<gene>
    <name evidence="1" type="ORF">FBU59_005952</name>
</gene>
<evidence type="ECO:0000313" key="1">
    <source>
        <dbReference type="EMBL" id="KAJ1933673.1"/>
    </source>
</evidence>
<protein>
    <submittedName>
        <fullName evidence="1">Uncharacterized protein</fullName>
    </submittedName>
</protein>
<dbReference type="Proteomes" id="UP001150603">
    <property type="component" value="Unassembled WGS sequence"/>
</dbReference>
<evidence type="ECO:0000313" key="2">
    <source>
        <dbReference type="Proteomes" id="UP001150603"/>
    </source>
</evidence>
<sequence>MSHGLDMSHPSALASRIFDGLSFMITVSEPGAGSSASQDGGVQSRRSTPNYPDVDPARGRSKHSWTKASKAQTMLMSEPLSAKSAVVMDRARLAEWITQRGGTVVASHKKCIEMFDDQKRLEDAGVESNPPNMFLIADKASTTAKYLAALALGIPRVSGVWISECVMNQRLEDHRPFQLSNGWSEELGAMCASTFVEEFLYGTTVMVSGSAQFQNNWCQLLALAGAKTITPPAVLGSRTSSKTPQIVCDFILSDKKPRNGNDSKMAKMCTRNRRLSQQQWNTLAVESGSPLKDYGVDDGISTVLAKSSEDSIGAEADDHELAGDADGSADPWLVSHRWARQCLINQRVLRFNGHPSYVEYS</sequence>
<organism evidence="1 2">
    <name type="scientific">Linderina macrospora</name>
    <dbReference type="NCBI Taxonomy" id="4868"/>
    <lineage>
        <taxon>Eukaryota</taxon>
        <taxon>Fungi</taxon>
        <taxon>Fungi incertae sedis</taxon>
        <taxon>Zoopagomycota</taxon>
        <taxon>Kickxellomycotina</taxon>
        <taxon>Kickxellomycetes</taxon>
        <taxon>Kickxellales</taxon>
        <taxon>Kickxellaceae</taxon>
        <taxon>Linderina</taxon>
    </lineage>
</organism>
<name>A0ACC1J199_9FUNG</name>
<comment type="caution">
    <text evidence="1">The sequence shown here is derived from an EMBL/GenBank/DDBJ whole genome shotgun (WGS) entry which is preliminary data.</text>
</comment>
<accession>A0ACC1J199</accession>
<reference evidence="1" key="1">
    <citation type="submission" date="2022-07" db="EMBL/GenBank/DDBJ databases">
        <title>Phylogenomic reconstructions and comparative analyses of Kickxellomycotina fungi.</title>
        <authorList>
            <person name="Reynolds N.K."/>
            <person name="Stajich J.E."/>
            <person name="Barry K."/>
            <person name="Grigoriev I.V."/>
            <person name="Crous P."/>
            <person name="Smith M.E."/>
        </authorList>
    </citation>
    <scope>NUCLEOTIDE SEQUENCE</scope>
    <source>
        <strain evidence="1">NRRL 5244</strain>
    </source>
</reference>